<dbReference type="InterPro" id="IPR024382">
    <property type="entry name" value="Vps3844_C"/>
</dbReference>
<feature type="signal peptide" evidence="2">
    <location>
        <begin position="1"/>
        <end position="21"/>
    </location>
</feature>
<proteinExistence type="predicted"/>
<accession>A0A6A6PQD2</accession>
<dbReference type="PANTHER" id="PTHR36853:SF1">
    <property type="entry name" value="DUF3844 DOMAIN-CONTAINING PROTEIN"/>
    <property type="match status" value="1"/>
</dbReference>
<gene>
    <name evidence="4" type="ORF">BDY17DRAFT_353932</name>
</gene>
<feature type="chain" id="PRO_5025605309" description="Vacuolar sorting protein Vps3844 C-terminal domain-containing protein" evidence="2">
    <location>
        <begin position="22"/>
        <end position="382"/>
    </location>
</feature>
<name>A0A6A6PQD2_9PEZI</name>
<reference evidence="4" key="1">
    <citation type="journal article" date="2020" name="Stud. Mycol.">
        <title>101 Dothideomycetes genomes: a test case for predicting lifestyles and emergence of pathogens.</title>
        <authorList>
            <person name="Haridas S."/>
            <person name="Albert R."/>
            <person name="Binder M."/>
            <person name="Bloem J."/>
            <person name="Labutti K."/>
            <person name="Salamov A."/>
            <person name="Andreopoulos B."/>
            <person name="Baker S."/>
            <person name="Barry K."/>
            <person name="Bills G."/>
            <person name="Bluhm B."/>
            <person name="Cannon C."/>
            <person name="Castanera R."/>
            <person name="Culley D."/>
            <person name="Daum C."/>
            <person name="Ezra D."/>
            <person name="Gonzalez J."/>
            <person name="Henrissat B."/>
            <person name="Kuo A."/>
            <person name="Liang C."/>
            <person name="Lipzen A."/>
            <person name="Lutzoni F."/>
            <person name="Magnuson J."/>
            <person name="Mondo S."/>
            <person name="Nolan M."/>
            <person name="Ohm R."/>
            <person name="Pangilinan J."/>
            <person name="Park H.-J."/>
            <person name="Ramirez L."/>
            <person name="Alfaro M."/>
            <person name="Sun H."/>
            <person name="Tritt A."/>
            <person name="Yoshinaga Y."/>
            <person name="Zwiers L.-H."/>
            <person name="Turgeon B."/>
            <person name="Goodwin S."/>
            <person name="Spatafora J."/>
            <person name="Crous P."/>
            <person name="Grigoriev I."/>
        </authorList>
    </citation>
    <scope>NUCLEOTIDE SEQUENCE</scope>
    <source>
        <strain evidence="4">CBS 113389</strain>
    </source>
</reference>
<dbReference type="OrthoDB" id="5583277at2759"/>
<organism evidence="4 5">
    <name type="scientific">Neohortaea acidophila</name>
    <dbReference type="NCBI Taxonomy" id="245834"/>
    <lineage>
        <taxon>Eukaryota</taxon>
        <taxon>Fungi</taxon>
        <taxon>Dikarya</taxon>
        <taxon>Ascomycota</taxon>
        <taxon>Pezizomycotina</taxon>
        <taxon>Dothideomycetes</taxon>
        <taxon>Dothideomycetidae</taxon>
        <taxon>Mycosphaerellales</taxon>
        <taxon>Teratosphaeriaceae</taxon>
        <taxon>Neohortaea</taxon>
    </lineage>
</organism>
<keyword evidence="1" id="KW-1133">Transmembrane helix</keyword>
<evidence type="ECO:0000256" key="2">
    <source>
        <dbReference type="SAM" id="SignalP"/>
    </source>
</evidence>
<keyword evidence="2" id="KW-0732">Signal</keyword>
<evidence type="ECO:0000313" key="5">
    <source>
        <dbReference type="Proteomes" id="UP000799767"/>
    </source>
</evidence>
<sequence length="382" mass="41446">MKLTTSVAISALCWTARLASAATAHLYTYDSAEAGRRLSGGLLDQITRQLRLDTPPVLSPVEARVVLAQRAGVEDYHVQDLGRSGVLEAVNQFGLKQPLFGTDDTRRITILAEETEENTLSMKRATHLSLSPAPSFKSARKLFADLEIQHTWPSPPPERLSASATADDFTSKSRFTLIRGSKQELEQFWQRIVDSPASNDNTHIAITMLVFPPSAVSDAEDQWASGYSMPGAQTLAKRQDTTTFSTLVTRQDNSQNSPLPGILPACYTSQSDCESTTRNCTGHGSCKLLYTDKSHGDDSRPCYACACSATVVKNSKGQKSTTYWGGPACQKKDISLQFWLLALFSVGMVSLISFAVGNLWSMGEQTLPSVIGAGVSGPTARR</sequence>
<dbReference type="RefSeq" id="XP_033588849.1">
    <property type="nucleotide sequence ID" value="XM_033738243.1"/>
</dbReference>
<dbReference type="Proteomes" id="UP000799767">
    <property type="component" value="Unassembled WGS sequence"/>
</dbReference>
<protein>
    <recommendedName>
        <fullName evidence="3">Vacuolar sorting protein Vps3844 C-terminal domain-containing protein</fullName>
    </recommendedName>
</protein>
<keyword evidence="5" id="KW-1185">Reference proteome</keyword>
<dbReference type="GO" id="GO:0005783">
    <property type="term" value="C:endoplasmic reticulum"/>
    <property type="evidence" value="ECO:0007669"/>
    <property type="project" value="TreeGrafter"/>
</dbReference>
<evidence type="ECO:0000259" key="3">
    <source>
        <dbReference type="Pfam" id="PF12955"/>
    </source>
</evidence>
<dbReference type="PANTHER" id="PTHR36853">
    <property type="entry name" value="EXPRESSED PROTEIN"/>
    <property type="match status" value="1"/>
</dbReference>
<evidence type="ECO:0000256" key="1">
    <source>
        <dbReference type="SAM" id="Phobius"/>
    </source>
</evidence>
<dbReference type="EMBL" id="MU001636">
    <property type="protein sequence ID" value="KAF2482279.1"/>
    <property type="molecule type" value="Genomic_DNA"/>
</dbReference>
<dbReference type="AlphaFoldDB" id="A0A6A6PQD2"/>
<dbReference type="InterPro" id="IPR053065">
    <property type="entry name" value="Archenteron_Induction-Rel"/>
</dbReference>
<dbReference type="Pfam" id="PF12955">
    <property type="entry name" value="Vps3844_C"/>
    <property type="match status" value="1"/>
</dbReference>
<dbReference type="GeneID" id="54479245"/>
<feature type="domain" description="Vacuolar sorting protein Vps3844 C-terminal" evidence="3">
    <location>
        <begin position="266"/>
        <end position="373"/>
    </location>
</feature>
<feature type="transmembrane region" description="Helical" evidence="1">
    <location>
        <begin position="338"/>
        <end position="360"/>
    </location>
</feature>
<evidence type="ECO:0000313" key="4">
    <source>
        <dbReference type="EMBL" id="KAF2482279.1"/>
    </source>
</evidence>
<keyword evidence="1" id="KW-0472">Membrane</keyword>
<keyword evidence="1" id="KW-0812">Transmembrane</keyword>